<evidence type="ECO:0000256" key="6">
    <source>
        <dbReference type="SAM" id="Phobius"/>
    </source>
</evidence>
<keyword evidence="8" id="KW-1185">Reference proteome</keyword>
<dbReference type="PANTHER" id="PTHR12778:SF10">
    <property type="entry name" value="MAJOR FACILITATOR SUPERFAMILY DOMAIN-CONTAINING PROTEIN 3"/>
    <property type="match status" value="1"/>
</dbReference>
<evidence type="ECO:0000256" key="4">
    <source>
        <dbReference type="ARBA" id="ARBA00022989"/>
    </source>
</evidence>
<evidence type="ECO:0000313" key="7">
    <source>
        <dbReference type="EMBL" id="ROH93071.1"/>
    </source>
</evidence>
<feature type="transmembrane region" description="Helical" evidence="6">
    <location>
        <begin position="343"/>
        <end position="364"/>
    </location>
</feature>
<feature type="transmembrane region" description="Helical" evidence="6">
    <location>
        <begin position="202"/>
        <end position="224"/>
    </location>
</feature>
<evidence type="ECO:0000256" key="2">
    <source>
        <dbReference type="ARBA" id="ARBA00022448"/>
    </source>
</evidence>
<feature type="transmembrane region" description="Helical" evidence="6">
    <location>
        <begin position="160"/>
        <end position="181"/>
    </location>
</feature>
<dbReference type="RefSeq" id="WP_123209923.1">
    <property type="nucleotide sequence ID" value="NZ_RJVO01000001.1"/>
</dbReference>
<evidence type="ECO:0000313" key="8">
    <source>
        <dbReference type="Proteomes" id="UP000282106"/>
    </source>
</evidence>
<keyword evidence="4 6" id="KW-1133">Transmembrane helix</keyword>
<feature type="transmembrane region" description="Helical" evidence="6">
    <location>
        <begin position="249"/>
        <end position="268"/>
    </location>
</feature>
<dbReference type="Gene3D" id="1.20.1250.20">
    <property type="entry name" value="MFS general substrate transporter like domains"/>
    <property type="match status" value="2"/>
</dbReference>
<keyword evidence="3 6" id="KW-0812">Transmembrane</keyword>
<dbReference type="InParanoid" id="A0A3N0VK55"/>
<dbReference type="InterPro" id="IPR004752">
    <property type="entry name" value="AmpG_permease/AT-1"/>
</dbReference>
<dbReference type="GO" id="GO:0022857">
    <property type="term" value="F:transmembrane transporter activity"/>
    <property type="evidence" value="ECO:0007669"/>
    <property type="project" value="InterPro"/>
</dbReference>
<keyword evidence="5 6" id="KW-0472">Membrane</keyword>
<evidence type="ECO:0000256" key="3">
    <source>
        <dbReference type="ARBA" id="ARBA00022692"/>
    </source>
</evidence>
<dbReference type="Proteomes" id="UP000282106">
    <property type="component" value="Unassembled WGS sequence"/>
</dbReference>
<feature type="transmembrane region" description="Helical" evidence="6">
    <location>
        <begin position="370"/>
        <end position="392"/>
    </location>
</feature>
<reference evidence="7 8" key="1">
    <citation type="submission" date="2018-10" db="EMBL/GenBank/DDBJ databases">
        <authorList>
            <person name="Chen W.-M."/>
        </authorList>
    </citation>
    <scope>NUCLEOTIDE SEQUENCE [LARGE SCALE GENOMIC DNA]</scope>
    <source>
        <strain evidence="7 8">THS-13</strain>
    </source>
</reference>
<dbReference type="PANTHER" id="PTHR12778">
    <property type="entry name" value="SOLUTE CARRIER FAMILY 33 ACETYL-COA TRANSPORTER -RELATED"/>
    <property type="match status" value="1"/>
</dbReference>
<dbReference type="GO" id="GO:0016020">
    <property type="term" value="C:membrane"/>
    <property type="evidence" value="ECO:0007669"/>
    <property type="project" value="UniProtKB-SubCell"/>
</dbReference>
<comment type="caution">
    <text evidence="7">The sequence shown here is derived from an EMBL/GenBank/DDBJ whole genome shotgun (WGS) entry which is preliminary data.</text>
</comment>
<feature type="transmembrane region" description="Helical" evidence="6">
    <location>
        <begin position="39"/>
        <end position="59"/>
    </location>
</feature>
<feature type="transmembrane region" description="Helical" evidence="6">
    <location>
        <begin position="306"/>
        <end position="331"/>
    </location>
</feature>
<proteinExistence type="predicted"/>
<comment type="subcellular location">
    <subcellularLocation>
        <location evidence="1">Membrane</location>
        <topology evidence="1">Multi-pass membrane protein</topology>
    </subcellularLocation>
</comment>
<feature type="transmembrane region" description="Helical" evidence="6">
    <location>
        <begin position="71"/>
        <end position="89"/>
    </location>
</feature>
<dbReference type="EMBL" id="RJVO01000001">
    <property type="protein sequence ID" value="ROH93071.1"/>
    <property type="molecule type" value="Genomic_DNA"/>
</dbReference>
<evidence type="ECO:0000256" key="1">
    <source>
        <dbReference type="ARBA" id="ARBA00004141"/>
    </source>
</evidence>
<feature type="transmembrane region" description="Helical" evidence="6">
    <location>
        <begin position="280"/>
        <end position="300"/>
    </location>
</feature>
<sequence>MSPPQKWTLLLALYFSQGLPFGFFTQALPVLLREDGVSLSRIGLSGLLFLPWALKWLWAPWVDAHGLRKHWIIPLQLATILTAVALAAVDGSPEQKLFWLKIAIVLCALFAATQDVPSDALAVHLLQPGERGLGNAVQVGGYRLGMVLGGGALMIVLDQLGWAAAFLAMAAFLGLSLWPVLRFPEQRLLPPLERRAPGANPLPAIWARLRLPGMAALLCWLVAYKFGDSMASAMVKPYLVDAGWSKTEIGLWAGIAGSGGGLLGALLGGLAADRLGRRRALLYCGLAQTAAVALYALHAYGPGGEWLLKSAVTLEHVLGGMATVALFTLMMDASDPQHAGSDYTLQACAIVIATGLAGWVGGLLGDALGYGALFALATALSGAGCGLLLWALARRRVPTRLVAQMRS</sequence>
<dbReference type="AlphaFoldDB" id="A0A3N0VK55"/>
<feature type="transmembrane region" description="Helical" evidence="6">
    <location>
        <begin position="12"/>
        <end position="32"/>
    </location>
</feature>
<evidence type="ECO:0000256" key="5">
    <source>
        <dbReference type="ARBA" id="ARBA00023136"/>
    </source>
</evidence>
<organism evidence="7 8">
    <name type="scientific">Stagnimonas aquatica</name>
    <dbReference type="NCBI Taxonomy" id="2689987"/>
    <lineage>
        <taxon>Bacteria</taxon>
        <taxon>Pseudomonadati</taxon>
        <taxon>Pseudomonadota</taxon>
        <taxon>Gammaproteobacteria</taxon>
        <taxon>Nevskiales</taxon>
        <taxon>Nevskiaceae</taxon>
        <taxon>Stagnimonas</taxon>
    </lineage>
</organism>
<gene>
    <name evidence="7" type="ORF">ED208_00600</name>
</gene>
<accession>A0A3N0VK55</accession>
<dbReference type="InterPro" id="IPR011701">
    <property type="entry name" value="MFS"/>
</dbReference>
<keyword evidence="2" id="KW-0813">Transport</keyword>
<name>A0A3N0VK55_9GAMM</name>
<dbReference type="SUPFAM" id="SSF103473">
    <property type="entry name" value="MFS general substrate transporter"/>
    <property type="match status" value="1"/>
</dbReference>
<feature type="transmembrane region" description="Helical" evidence="6">
    <location>
        <begin position="96"/>
        <end position="113"/>
    </location>
</feature>
<dbReference type="CDD" id="cd17485">
    <property type="entry name" value="MFS_MFSD3"/>
    <property type="match status" value="1"/>
</dbReference>
<dbReference type="InterPro" id="IPR036259">
    <property type="entry name" value="MFS_trans_sf"/>
</dbReference>
<protein>
    <submittedName>
        <fullName evidence="7">MFS transporter</fullName>
    </submittedName>
</protein>
<dbReference type="Pfam" id="PF07690">
    <property type="entry name" value="MFS_1"/>
    <property type="match status" value="2"/>
</dbReference>